<feature type="compositionally biased region" description="Acidic residues" evidence="2">
    <location>
        <begin position="505"/>
        <end position="515"/>
    </location>
</feature>
<evidence type="ECO:0000256" key="1">
    <source>
        <dbReference type="SAM" id="Coils"/>
    </source>
</evidence>
<evidence type="ECO:0000313" key="4">
    <source>
        <dbReference type="Proteomes" id="UP001194580"/>
    </source>
</evidence>
<feature type="region of interest" description="Disordered" evidence="2">
    <location>
        <begin position="1"/>
        <end position="34"/>
    </location>
</feature>
<feature type="coiled-coil region" evidence="1">
    <location>
        <begin position="34"/>
        <end position="93"/>
    </location>
</feature>
<keyword evidence="1" id="KW-0175">Coiled coil</keyword>
<feature type="compositionally biased region" description="Low complexity" evidence="2">
    <location>
        <begin position="487"/>
        <end position="497"/>
    </location>
</feature>
<evidence type="ECO:0000313" key="3">
    <source>
        <dbReference type="EMBL" id="KAG0273245.1"/>
    </source>
</evidence>
<accession>A0AAD4DAL7</accession>
<reference evidence="3" key="1">
    <citation type="journal article" date="2020" name="Fungal Divers.">
        <title>Resolving the Mortierellaceae phylogeny through synthesis of multi-gene phylogenetics and phylogenomics.</title>
        <authorList>
            <person name="Vandepol N."/>
            <person name="Liber J."/>
            <person name="Desiro A."/>
            <person name="Na H."/>
            <person name="Kennedy M."/>
            <person name="Barry K."/>
            <person name="Grigoriev I.V."/>
            <person name="Miller A.N."/>
            <person name="O'Donnell K."/>
            <person name="Stajich J.E."/>
            <person name="Bonito G."/>
        </authorList>
    </citation>
    <scope>NUCLEOTIDE SEQUENCE</scope>
    <source>
        <strain evidence="3">NRRL 28262</strain>
    </source>
</reference>
<evidence type="ECO:0000256" key="2">
    <source>
        <dbReference type="SAM" id="MobiDB-lite"/>
    </source>
</evidence>
<protein>
    <submittedName>
        <fullName evidence="3">Uncharacterized protein</fullName>
    </submittedName>
</protein>
<feature type="region of interest" description="Disordered" evidence="2">
    <location>
        <begin position="347"/>
        <end position="637"/>
    </location>
</feature>
<gene>
    <name evidence="3" type="ORF">BGZ95_010937</name>
</gene>
<sequence>MSSALSPSRKSRRIKANNAAAESEQPTEDPSKTIQRLQDELEELQYAKERVDGKVTQLEERAQFLEADTRLSASIAAKELMDLKEKNRQLEIDLSLAVDGRDVLEQEKSDRRPQASDREVLDEANQLSVQLKEAWLRISTMKSAQDETVKRLFKAEEANLKLTADVSKAESQYSCTKLTLADEQKRWTLQKEEYMGEIDSLKAKLMASSPGSEAQVMDWEQDKKRMRDSIKHERAVWDKEKKGLMDQIASLKIKATALHIQKAPPPEWVLEKHQLTDQCSTLQSRVAILESDRTVSGNQHKAQVAKLERKIVLLREKLVEVMKHAQEIEEKVKEDAKQALSGMKKAAALRARRTKRTWNKETDSEIESETEAVELKKPSVAPSRPVRSARSKSSGSTFKKVNYNLDNETSSEDSLNQDQEEDDDDEDDEEEEEEEDVDEETEVQEDHEMGDQRNATGGSNPSAEADSAGGSNQDHGMEVDERAASPSKTGTRRSISGRGRKAVESDDPESSDSEFEPPKKVASKARGRSANKKQTSPAPDTATKKPNRSTKSKSKESTGSSSGVKMDPKRMVAAAEITPLSPESMADTPTSTSSSVLAGQKPASLTPGSTSTPADGSQTSTQKIKKKRRLLTGKGLDDLGDILNGPGMTALASPSKGLQFLPNKTKLLAGRTTLLGGDRPPAPKEALNAIKMAFTLPKARNFSPTRDEK</sequence>
<name>A0AAD4DAL7_9FUNG</name>
<feature type="compositionally biased region" description="Basic residues" evidence="2">
    <location>
        <begin position="521"/>
        <end position="531"/>
    </location>
</feature>
<dbReference type="AlphaFoldDB" id="A0AAD4DAL7"/>
<dbReference type="EMBL" id="JAAAIL010000777">
    <property type="protein sequence ID" value="KAG0273245.1"/>
    <property type="molecule type" value="Genomic_DNA"/>
</dbReference>
<proteinExistence type="predicted"/>
<feature type="compositionally biased region" description="Polar residues" evidence="2">
    <location>
        <begin position="606"/>
        <end position="622"/>
    </location>
</feature>
<feature type="compositionally biased region" description="Acidic residues" evidence="2">
    <location>
        <begin position="418"/>
        <end position="443"/>
    </location>
</feature>
<organism evidence="3 4">
    <name type="scientific">Linnemannia exigua</name>
    <dbReference type="NCBI Taxonomy" id="604196"/>
    <lineage>
        <taxon>Eukaryota</taxon>
        <taxon>Fungi</taxon>
        <taxon>Fungi incertae sedis</taxon>
        <taxon>Mucoromycota</taxon>
        <taxon>Mortierellomycotina</taxon>
        <taxon>Mortierellomycetes</taxon>
        <taxon>Mortierellales</taxon>
        <taxon>Mortierellaceae</taxon>
        <taxon>Linnemannia</taxon>
    </lineage>
</organism>
<feature type="coiled-coil region" evidence="1">
    <location>
        <begin position="297"/>
        <end position="331"/>
    </location>
</feature>
<dbReference type="Proteomes" id="UP001194580">
    <property type="component" value="Unassembled WGS sequence"/>
</dbReference>
<comment type="caution">
    <text evidence="3">The sequence shown here is derived from an EMBL/GenBank/DDBJ whole genome shotgun (WGS) entry which is preliminary data.</text>
</comment>
<feature type="compositionally biased region" description="Polar residues" evidence="2">
    <location>
        <begin position="587"/>
        <end position="597"/>
    </location>
</feature>
<feature type="compositionally biased region" description="Polar residues" evidence="2">
    <location>
        <begin position="453"/>
        <end position="462"/>
    </location>
</feature>
<feature type="compositionally biased region" description="Polar residues" evidence="2">
    <location>
        <begin position="391"/>
        <end position="416"/>
    </location>
</feature>
<keyword evidence="4" id="KW-1185">Reference proteome</keyword>